<dbReference type="InterPro" id="IPR005284">
    <property type="entry name" value="Pigment_permease/Abcg"/>
</dbReference>
<evidence type="ECO:0000256" key="11">
    <source>
        <dbReference type="SAM" id="Phobius"/>
    </source>
</evidence>
<evidence type="ECO:0000256" key="1">
    <source>
        <dbReference type="ARBA" id="ARBA00004141"/>
    </source>
</evidence>
<dbReference type="EMBL" id="GL732537">
    <property type="protein sequence ID" value="EFX83518.1"/>
    <property type="molecule type" value="Genomic_DNA"/>
</dbReference>
<name>E9GAJ6_DAPPU</name>
<dbReference type="GO" id="GO:0030659">
    <property type="term" value="C:cytoplasmic vesicle membrane"/>
    <property type="evidence" value="ECO:0000318"/>
    <property type="project" value="GO_Central"/>
</dbReference>
<evidence type="ECO:0000256" key="2">
    <source>
        <dbReference type="ARBA" id="ARBA00005814"/>
    </source>
</evidence>
<keyword evidence="4" id="KW-0608">Pigment</keyword>
<dbReference type="OrthoDB" id="66620at2759"/>
<reference evidence="13 14" key="1">
    <citation type="journal article" date="2011" name="Science">
        <title>The ecoresponsive genome of Daphnia pulex.</title>
        <authorList>
            <person name="Colbourne J.K."/>
            <person name="Pfrender M.E."/>
            <person name="Gilbert D."/>
            <person name="Thomas W.K."/>
            <person name="Tucker A."/>
            <person name="Oakley T.H."/>
            <person name="Tokishita S."/>
            <person name="Aerts A."/>
            <person name="Arnold G.J."/>
            <person name="Basu M.K."/>
            <person name="Bauer D.J."/>
            <person name="Caceres C.E."/>
            <person name="Carmel L."/>
            <person name="Casola C."/>
            <person name="Choi J.H."/>
            <person name="Detter J.C."/>
            <person name="Dong Q."/>
            <person name="Dusheyko S."/>
            <person name="Eads B.D."/>
            <person name="Frohlich T."/>
            <person name="Geiler-Samerotte K.A."/>
            <person name="Gerlach D."/>
            <person name="Hatcher P."/>
            <person name="Jogdeo S."/>
            <person name="Krijgsveld J."/>
            <person name="Kriventseva E.V."/>
            <person name="Kultz D."/>
            <person name="Laforsch C."/>
            <person name="Lindquist E."/>
            <person name="Lopez J."/>
            <person name="Manak J.R."/>
            <person name="Muller J."/>
            <person name="Pangilinan J."/>
            <person name="Patwardhan R.P."/>
            <person name="Pitluck S."/>
            <person name="Pritham E.J."/>
            <person name="Rechtsteiner A."/>
            <person name="Rho M."/>
            <person name="Rogozin I.B."/>
            <person name="Sakarya O."/>
            <person name="Salamov A."/>
            <person name="Schaack S."/>
            <person name="Shapiro H."/>
            <person name="Shiga Y."/>
            <person name="Skalitzky C."/>
            <person name="Smith Z."/>
            <person name="Souvorov A."/>
            <person name="Sung W."/>
            <person name="Tang Z."/>
            <person name="Tsuchiya D."/>
            <person name="Tu H."/>
            <person name="Vos H."/>
            <person name="Wang M."/>
            <person name="Wolf Y.I."/>
            <person name="Yamagata H."/>
            <person name="Yamada T."/>
            <person name="Ye Y."/>
            <person name="Shaw J.R."/>
            <person name="Andrews J."/>
            <person name="Crease T.J."/>
            <person name="Tang H."/>
            <person name="Lucas S.M."/>
            <person name="Robertson H.M."/>
            <person name="Bork P."/>
            <person name="Koonin E.V."/>
            <person name="Zdobnov E.M."/>
            <person name="Grigoriev I.V."/>
            <person name="Lynch M."/>
            <person name="Boore J.L."/>
        </authorList>
    </citation>
    <scope>NUCLEOTIDE SEQUENCE [LARGE SCALE GENOMIC DNA]</scope>
</reference>
<evidence type="ECO:0000256" key="4">
    <source>
        <dbReference type="ARBA" id="ARBA00022474"/>
    </source>
</evidence>
<dbReference type="FunCoup" id="E9GAJ6">
    <property type="interactions" value="2"/>
</dbReference>
<accession>E9GAJ6</accession>
<evidence type="ECO:0000256" key="5">
    <source>
        <dbReference type="ARBA" id="ARBA00022692"/>
    </source>
</evidence>
<dbReference type="InterPro" id="IPR027417">
    <property type="entry name" value="P-loop_NTPase"/>
</dbReference>
<dbReference type="InParanoid" id="E9GAJ6"/>
<evidence type="ECO:0000256" key="6">
    <source>
        <dbReference type="ARBA" id="ARBA00022741"/>
    </source>
</evidence>
<evidence type="ECO:0000256" key="3">
    <source>
        <dbReference type="ARBA" id="ARBA00022448"/>
    </source>
</evidence>
<feature type="transmembrane region" description="Helical" evidence="11">
    <location>
        <begin position="523"/>
        <end position="545"/>
    </location>
</feature>
<dbReference type="GO" id="GO:0005886">
    <property type="term" value="C:plasma membrane"/>
    <property type="evidence" value="ECO:0000318"/>
    <property type="project" value="GO_Central"/>
</dbReference>
<dbReference type="PROSITE" id="PS00211">
    <property type="entry name" value="ABC_TRANSPORTER_1"/>
    <property type="match status" value="1"/>
</dbReference>
<dbReference type="HOGENOM" id="CLU_000604_57_6_1"/>
<dbReference type="GO" id="GO:0042626">
    <property type="term" value="F:ATPase-coupled transmembrane transporter activity"/>
    <property type="evidence" value="ECO:0000318"/>
    <property type="project" value="GO_Central"/>
</dbReference>
<keyword evidence="14" id="KW-1185">Reference proteome</keyword>
<evidence type="ECO:0000313" key="13">
    <source>
        <dbReference type="EMBL" id="EFX83518.1"/>
    </source>
</evidence>
<dbReference type="GO" id="GO:0055085">
    <property type="term" value="P:transmembrane transport"/>
    <property type="evidence" value="ECO:0000318"/>
    <property type="project" value="GO_Central"/>
</dbReference>
<feature type="domain" description="ABC transporter" evidence="12">
    <location>
        <begin position="69"/>
        <end position="313"/>
    </location>
</feature>
<protein>
    <recommendedName>
        <fullName evidence="10">Protein white</fullName>
    </recommendedName>
</protein>
<feature type="transmembrane region" description="Helical" evidence="11">
    <location>
        <begin position="444"/>
        <end position="471"/>
    </location>
</feature>
<dbReference type="eggNOG" id="KOG0061">
    <property type="taxonomic scope" value="Eukaryota"/>
</dbReference>
<feature type="transmembrane region" description="Helical" evidence="11">
    <location>
        <begin position="637"/>
        <end position="656"/>
    </location>
</feature>
<dbReference type="GO" id="GO:0016887">
    <property type="term" value="F:ATP hydrolysis activity"/>
    <property type="evidence" value="ECO:0007669"/>
    <property type="project" value="InterPro"/>
</dbReference>
<dbReference type="PANTHER" id="PTHR48041:SF129">
    <property type="entry name" value="PROTEIN WHITE"/>
    <property type="match status" value="1"/>
</dbReference>
<dbReference type="Pfam" id="PF01061">
    <property type="entry name" value="ABC2_membrane"/>
    <property type="match status" value="1"/>
</dbReference>
<dbReference type="GO" id="GO:0005524">
    <property type="term" value="F:ATP binding"/>
    <property type="evidence" value="ECO:0007669"/>
    <property type="project" value="UniProtKB-KW"/>
</dbReference>
<dbReference type="InterPro" id="IPR043926">
    <property type="entry name" value="ABCG_dom"/>
</dbReference>
<feature type="transmembrane region" description="Helical" evidence="11">
    <location>
        <begin position="415"/>
        <end position="432"/>
    </location>
</feature>
<dbReference type="InterPro" id="IPR017871">
    <property type="entry name" value="ABC_transporter-like_CS"/>
</dbReference>
<evidence type="ECO:0000256" key="9">
    <source>
        <dbReference type="ARBA" id="ARBA00023136"/>
    </source>
</evidence>
<evidence type="ECO:0000256" key="8">
    <source>
        <dbReference type="ARBA" id="ARBA00022989"/>
    </source>
</evidence>
<proteinExistence type="inferred from homology"/>
<dbReference type="InterPro" id="IPR013525">
    <property type="entry name" value="ABC2_TM"/>
</dbReference>
<keyword evidence="8 11" id="KW-1133">Transmembrane helix</keyword>
<dbReference type="FunFam" id="3.40.50.300:FF:001225">
    <property type="entry name" value="ATP-binding cassette sub-family G member"/>
    <property type="match status" value="1"/>
</dbReference>
<gene>
    <name evidence="13" type="ORF">DAPPUDRAFT_315707</name>
</gene>
<organism evidence="13 14">
    <name type="scientific">Daphnia pulex</name>
    <name type="common">Water flea</name>
    <dbReference type="NCBI Taxonomy" id="6669"/>
    <lineage>
        <taxon>Eukaryota</taxon>
        <taxon>Metazoa</taxon>
        <taxon>Ecdysozoa</taxon>
        <taxon>Arthropoda</taxon>
        <taxon>Crustacea</taxon>
        <taxon>Branchiopoda</taxon>
        <taxon>Diplostraca</taxon>
        <taxon>Cladocera</taxon>
        <taxon>Anomopoda</taxon>
        <taxon>Daphniidae</taxon>
        <taxon>Daphnia</taxon>
    </lineage>
</organism>
<dbReference type="KEGG" id="dpx:DAPPUDRAFT_315707"/>
<dbReference type="InterPro" id="IPR003593">
    <property type="entry name" value="AAA+_ATPase"/>
</dbReference>
<keyword evidence="5 11" id="KW-0812">Transmembrane</keyword>
<keyword evidence="6" id="KW-0547">Nucleotide-binding</keyword>
<dbReference type="Pfam" id="PF19055">
    <property type="entry name" value="ABC2_membrane_7"/>
    <property type="match status" value="1"/>
</dbReference>
<dbReference type="GO" id="GO:0140359">
    <property type="term" value="F:ABC-type transporter activity"/>
    <property type="evidence" value="ECO:0007669"/>
    <property type="project" value="InterPro"/>
</dbReference>
<dbReference type="PANTHER" id="PTHR48041">
    <property type="entry name" value="ABC TRANSPORTER G FAMILY MEMBER 28"/>
    <property type="match status" value="1"/>
</dbReference>
<comment type="similarity">
    <text evidence="2">Belongs to the ABC transporter superfamily. ABCG family. Eye pigment precursor importer (TC 3.A.1.204) subfamily.</text>
</comment>
<evidence type="ECO:0000259" key="12">
    <source>
        <dbReference type="PROSITE" id="PS50893"/>
    </source>
</evidence>
<dbReference type="GO" id="GO:0031409">
    <property type="term" value="F:pigment binding"/>
    <property type="evidence" value="ECO:0007669"/>
    <property type="project" value="UniProtKB-KW"/>
</dbReference>
<evidence type="ECO:0000256" key="10">
    <source>
        <dbReference type="ARBA" id="ARBA00039188"/>
    </source>
</evidence>
<dbReference type="Proteomes" id="UP000000305">
    <property type="component" value="Unassembled WGS sequence"/>
</dbReference>
<dbReference type="PROSITE" id="PS50893">
    <property type="entry name" value="ABC_TRANSPORTER_2"/>
    <property type="match status" value="1"/>
</dbReference>
<dbReference type="SMART" id="SM00382">
    <property type="entry name" value="AAA"/>
    <property type="match status" value="1"/>
</dbReference>
<dbReference type="NCBIfam" id="TIGR00955">
    <property type="entry name" value="3a01204"/>
    <property type="match status" value="1"/>
</dbReference>
<keyword evidence="9 11" id="KW-0472">Membrane</keyword>
<dbReference type="InterPro" id="IPR003439">
    <property type="entry name" value="ABC_transporter-like_ATP-bd"/>
</dbReference>
<dbReference type="AlphaFoldDB" id="E9GAJ6"/>
<evidence type="ECO:0000256" key="7">
    <source>
        <dbReference type="ARBA" id="ARBA00022840"/>
    </source>
</evidence>
<dbReference type="Gene3D" id="3.40.50.300">
    <property type="entry name" value="P-loop containing nucleotide triphosphate hydrolases"/>
    <property type="match status" value="1"/>
</dbReference>
<dbReference type="CDD" id="cd03213">
    <property type="entry name" value="ABCG_EPDR"/>
    <property type="match status" value="1"/>
</dbReference>
<dbReference type="InterPro" id="IPR050352">
    <property type="entry name" value="ABCG_transporters"/>
</dbReference>
<evidence type="ECO:0000313" key="14">
    <source>
        <dbReference type="Proteomes" id="UP000000305"/>
    </source>
</evidence>
<comment type="subcellular location">
    <subcellularLocation>
        <location evidence="1">Membrane</location>
        <topology evidence="1">Multi-pass membrane protein</topology>
    </subcellularLocation>
</comment>
<feature type="transmembrane region" description="Helical" evidence="11">
    <location>
        <begin position="492"/>
        <end position="511"/>
    </location>
</feature>
<keyword evidence="3" id="KW-0813">Transport</keyword>
<keyword evidence="7" id="KW-0067">ATP-binding</keyword>
<dbReference type="SUPFAM" id="SSF52540">
    <property type="entry name" value="P-loop containing nucleoside triphosphate hydrolases"/>
    <property type="match status" value="1"/>
</dbReference>
<feature type="transmembrane region" description="Helical" evidence="11">
    <location>
        <begin position="552"/>
        <end position="572"/>
    </location>
</feature>
<sequence>MELHSEKTKDHHSLNATFVNLGFDKETGENVTSSRKSSLGSGKGDFKFSMKASQPVTYSWENIEVYLEKKQGNCFKRLPPTQKRILDNVTGCVRPGEFLAIMGASGAGKTTLLNCLTFRNTGQLKVSGERNLNGAKVNTDTLARISGYVQQDDLFIPTLTVKEHLEFQALLRMEKHLSYKERMIRVDEVINELGLKKCQNTVIGNPERGVKGISGGERKRLAFASEVLTNPSLMFCDEPTSGLDSYMAQNIVQVLKNIADTGKTVVCTIHQPSSEVFAMFDRILLMADGRTAFLGPASDALSFFALKGLSCPSNYNPADFYIHTLATVPGQEEESKKKNREICDAYSSSEAGQQILKIAQANRSLNSTESQEFELAEVKVNRTPYKASWLAQLRAVFWRSVISVFREPMVIRVKIIQTIFLSALIAAIYQGQSLLLDDVRNIQGALFIFLTNMTFSNVFGVVNAITAELPIFLREHFNGMYRTDVYFISKSFADLPLFIILPFIFISIPYFAIGLNPAADRFFIASGIIILVANVASSFGFMVSCIAGTTDIALAIAPALVIPLLLFGGFFLSNEDVPVYFDWMRYISWFMYGNEALSINQWSGVTFNDTGCPGGVCTGEAILEQFQFNPDYFGRDIWCLVALIVGLRILGFLGLLSKTYRKK</sequence>
<dbReference type="Pfam" id="PF00005">
    <property type="entry name" value="ABC_tran"/>
    <property type="match status" value="1"/>
</dbReference>